<dbReference type="EMBL" id="DVAB01000042">
    <property type="protein sequence ID" value="HIK00885.1"/>
    <property type="molecule type" value="Genomic_DNA"/>
</dbReference>
<keyword evidence="1" id="KW-0812">Transmembrane</keyword>
<gene>
    <name evidence="2" type="ORF">H1016_05115</name>
</gene>
<accession>A0A832V613</accession>
<evidence type="ECO:0000313" key="2">
    <source>
        <dbReference type="EMBL" id="HIK00885.1"/>
    </source>
</evidence>
<name>A0A832V613_9ARCH</name>
<sequence length="237" mass="26878">MGVPIPKFVKQIYWRFKEKFQADPRRLETLKKLDLIAVGFAKRLEKGDIKSAFRILENQLGEPAAAFLHIYELRVAAAKNDGEGMLEALAKNLEQAGAHEEARFLRNRRISPEERLKKVAERAEQIRKQLKKIPEYSEIFQEHISYEVESFQRAGHIGFSVLTISYISGIFYASFAKLQSVTSGRIVKSTEELNRILEGKLAEADPTGGVVIALTLITVAVVGLLYFKSRKISKRWG</sequence>
<keyword evidence="1" id="KW-0472">Membrane</keyword>
<comment type="caution">
    <text evidence="2">The sequence shown here is derived from an EMBL/GenBank/DDBJ whole genome shotgun (WGS) entry which is preliminary data.</text>
</comment>
<feature type="transmembrane region" description="Helical" evidence="1">
    <location>
        <begin position="157"/>
        <end position="175"/>
    </location>
</feature>
<evidence type="ECO:0000256" key="1">
    <source>
        <dbReference type="SAM" id="Phobius"/>
    </source>
</evidence>
<dbReference type="Proteomes" id="UP000646946">
    <property type="component" value="Unassembled WGS sequence"/>
</dbReference>
<dbReference type="AlphaFoldDB" id="A0A832V613"/>
<proteinExistence type="predicted"/>
<reference evidence="2 3" key="1">
    <citation type="journal article" name="Nat. Commun.">
        <title>Undinarchaeota illuminate DPANN phylogeny and the impact of gene transfer on archaeal evolution.</title>
        <authorList>
            <person name="Dombrowski N."/>
            <person name="Williams T.A."/>
            <person name="Sun J."/>
            <person name="Woodcroft B.J."/>
            <person name="Lee J.H."/>
            <person name="Minh B.Q."/>
            <person name="Rinke C."/>
            <person name="Spang A."/>
        </authorList>
    </citation>
    <scope>NUCLEOTIDE SEQUENCE [LARGE SCALE GENOMIC DNA]</scope>
    <source>
        <strain evidence="2">MAG_bin1129</strain>
    </source>
</reference>
<keyword evidence="3" id="KW-1185">Reference proteome</keyword>
<feature type="transmembrane region" description="Helical" evidence="1">
    <location>
        <begin position="207"/>
        <end position="227"/>
    </location>
</feature>
<evidence type="ECO:0000313" key="3">
    <source>
        <dbReference type="Proteomes" id="UP000646946"/>
    </source>
</evidence>
<protein>
    <submittedName>
        <fullName evidence="2">Uncharacterized protein</fullName>
    </submittedName>
</protein>
<keyword evidence="1" id="KW-1133">Transmembrane helix</keyword>
<organism evidence="2 3">
    <name type="scientific">Candidatus Naiadarchaeum limnaeum</name>
    <dbReference type="NCBI Taxonomy" id="2756139"/>
    <lineage>
        <taxon>Archaea</taxon>
        <taxon>Candidatus Undinarchaeota</taxon>
        <taxon>Candidatus Undinarchaeia</taxon>
        <taxon>Candidatus Naiadarchaeales</taxon>
        <taxon>Candidatus Naiadarchaeaceae</taxon>
        <taxon>Candidatus Naiadarchaeum</taxon>
    </lineage>
</organism>